<evidence type="ECO:0000313" key="1">
    <source>
        <dbReference type="EMBL" id="GKT30973.1"/>
    </source>
</evidence>
<dbReference type="EMBL" id="BQXS01001716">
    <property type="protein sequence ID" value="GKT30973.1"/>
    <property type="molecule type" value="Genomic_DNA"/>
</dbReference>
<accession>A0ABQ5KHK1</accession>
<keyword evidence="2" id="KW-1185">Reference proteome</keyword>
<sequence>MEERHQIVALGAGAASKMVYLEENRFERVSNSKGVEDYIERIDEMIEKKRPYLLGAKSVVNRKDSSVKYAVCVFKVGPCDQLGWHRGKNLSRP</sequence>
<comment type="caution">
    <text evidence="1">The sequence shown here is derived from an EMBL/GenBank/DDBJ whole genome shotgun (WGS) entry which is preliminary data.</text>
</comment>
<gene>
    <name evidence="1" type="ORF">ADUPG1_001777</name>
</gene>
<organism evidence="1 2">
    <name type="scientific">Aduncisulcus paluster</name>
    <dbReference type="NCBI Taxonomy" id="2918883"/>
    <lineage>
        <taxon>Eukaryota</taxon>
        <taxon>Metamonada</taxon>
        <taxon>Carpediemonas-like organisms</taxon>
        <taxon>Aduncisulcus</taxon>
    </lineage>
</organism>
<protein>
    <submittedName>
        <fullName evidence="1">Uncharacterized protein</fullName>
    </submittedName>
</protein>
<name>A0ABQ5KHK1_9EUKA</name>
<dbReference type="Proteomes" id="UP001057375">
    <property type="component" value="Unassembled WGS sequence"/>
</dbReference>
<proteinExistence type="predicted"/>
<reference evidence="1" key="1">
    <citation type="submission" date="2022-03" db="EMBL/GenBank/DDBJ databases">
        <title>Draft genome sequence of Aduncisulcus paluster, a free-living microaerophilic Fornicata.</title>
        <authorList>
            <person name="Yuyama I."/>
            <person name="Kume K."/>
            <person name="Tamura T."/>
            <person name="Inagaki Y."/>
            <person name="Hashimoto T."/>
        </authorList>
    </citation>
    <scope>NUCLEOTIDE SEQUENCE</scope>
    <source>
        <strain evidence="1">NY0171</strain>
    </source>
</reference>
<evidence type="ECO:0000313" key="2">
    <source>
        <dbReference type="Proteomes" id="UP001057375"/>
    </source>
</evidence>